<evidence type="ECO:0000313" key="6">
    <source>
        <dbReference type="Proteomes" id="UP000526501"/>
    </source>
</evidence>
<organism evidence="5 6">
    <name type="scientific">Pelagicoccus albus</name>
    <dbReference type="NCBI Taxonomy" id="415222"/>
    <lineage>
        <taxon>Bacteria</taxon>
        <taxon>Pseudomonadati</taxon>
        <taxon>Verrucomicrobiota</taxon>
        <taxon>Opitutia</taxon>
        <taxon>Puniceicoccales</taxon>
        <taxon>Pelagicoccaceae</taxon>
        <taxon>Pelagicoccus</taxon>
    </lineage>
</organism>
<dbReference type="Proteomes" id="UP000526501">
    <property type="component" value="Unassembled WGS sequence"/>
</dbReference>
<dbReference type="PANTHER" id="PTHR11409:SF39">
    <property type="entry name" value="ADENOSINE DEAMINASE 2"/>
    <property type="match status" value="1"/>
</dbReference>
<dbReference type="InterPro" id="IPR006330">
    <property type="entry name" value="Ado/ade_deaminase"/>
</dbReference>
<dbReference type="GO" id="GO:0004000">
    <property type="term" value="F:adenosine deaminase activity"/>
    <property type="evidence" value="ECO:0007669"/>
    <property type="project" value="TreeGrafter"/>
</dbReference>
<comment type="cofactor">
    <cofactor evidence="1">
        <name>Zn(2+)</name>
        <dbReference type="ChEBI" id="CHEBI:29105"/>
    </cofactor>
</comment>
<sequence length="516" mass="58884">MNPEEPDSSFSRRNFLARSILAGGALGLAAGRLESKPITPAANFEGKRSHRSKSLAPKAKRAPIGQLFETIKKEASREDLYRFLYAMPKGGDLHHHFGGGILPEMWWEVATDRSRNGDQEFYTRYKVSGYGMTSANFHRDSRNSMFWTTVSEHGYHKLSESEKGDFKALTALNEEEKGEWLSSVVLDREFEGRVEFFEYIWPRVSGLLGSIEVMTEVMVENMKRFAAEGVRYLEIQTGPWGWSDSSGRALTADEANQALKDRLTQPDALETGVTLRFQGIVIRFQPNAEDRVEAYYEFIDQNRDFWVGLNMAGREDDNRGYAARFTEVYDKMMRKYPGIGISIHAGEAEKRDTQIFDTLRLGATRIGHGINLYQDDETMQLMRCGKFLVEINLISNEVLGYVPDLDQHPFPIYLRQGIPVCLNTDDRGMWHSNMTDEYFVAVERFNLSWSEMESLGINSLAFSFLAEDEKETLLAEYEEDLNAFAEDCLKRGWKKVVAECEAVTYDYGSKKLGLNL</sequence>
<evidence type="ECO:0000256" key="1">
    <source>
        <dbReference type="ARBA" id="ARBA00001947"/>
    </source>
</evidence>
<keyword evidence="6" id="KW-1185">Reference proteome</keyword>
<dbReference type="Gene3D" id="3.20.20.140">
    <property type="entry name" value="Metal-dependent hydrolases"/>
    <property type="match status" value="1"/>
</dbReference>
<feature type="domain" description="Adenosine deaminase" evidence="4">
    <location>
        <begin position="195"/>
        <end position="476"/>
    </location>
</feature>
<evidence type="ECO:0000313" key="5">
    <source>
        <dbReference type="EMBL" id="MBC2605432.1"/>
    </source>
</evidence>
<dbReference type="InterPro" id="IPR006311">
    <property type="entry name" value="TAT_signal"/>
</dbReference>
<dbReference type="GO" id="GO:0046103">
    <property type="term" value="P:inosine biosynthetic process"/>
    <property type="evidence" value="ECO:0007669"/>
    <property type="project" value="TreeGrafter"/>
</dbReference>
<dbReference type="SUPFAM" id="SSF51556">
    <property type="entry name" value="Metallo-dependent hydrolases"/>
    <property type="match status" value="1"/>
</dbReference>
<dbReference type="AlphaFoldDB" id="A0A7X1B4K7"/>
<accession>A0A7X1B4K7</accession>
<dbReference type="Pfam" id="PF00962">
    <property type="entry name" value="A_deaminase"/>
    <property type="match status" value="1"/>
</dbReference>
<reference evidence="5 6" key="1">
    <citation type="submission" date="2020-07" db="EMBL/GenBank/DDBJ databases">
        <authorList>
            <person name="Feng X."/>
        </authorList>
    </citation>
    <scope>NUCLEOTIDE SEQUENCE [LARGE SCALE GENOMIC DNA]</scope>
    <source>
        <strain evidence="5 6">JCM23202</strain>
    </source>
</reference>
<dbReference type="PANTHER" id="PTHR11409">
    <property type="entry name" value="ADENOSINE DEAMINASE"/>
    <property type="match status" value="1"/>
</dbReference>
<protein>
    <submittedName>
        <fullName evidence="5">Adenosine deaminase</fullName>
    </submittedName>
</protein>
<name>A0A7X1B4K7_9BACT</name>
<dbReference type="GO" id="GO:0006154">
    <property type="term" value="P:adenosine catabolic process"/>
    <property type="evidence" value="ECO:0007669"/>
    <property type="project" value="TreeGrafter"/>
</dbReference>
<proteinExistence type="predicted"/>
<dbReference type="EMBL" id="JACHVC010000006">
    <property type="protein sequence ID" value="MBC2605432.1"/>
    <property type="molecule type" value="Genomic_DNA"/>
</dbReference>
<keyword evidence="2" id="KW-0479">Metal-binding</keyword>
<evidence type="ECO:0000256" key="3">
    <source>
        <dbReference type="ARBA" id="ARBA00022801"/>
    </source>
</evidence>
<keyword evidence="3" id="KW-0378">Hydrolase</keyword>
<comment type="caution">
    <text evidence="5">The sequence shown here is derived from an EMBL/GenBank/DDBJ whole genome shotgun (WGS) entry which is preliminary data.</text>
</comment>
<dbReference type="RefSeq" id="WP_185659310.1">
    <property type="nucleotide sequence ID" value="NZ_CAWPOO010000006.1"/>
</dbReference>
<dbReference type="PROSITE" id="PS51318">
    <property type="entry name" value="TAT"/>
    <property type="match status" value="1"/>
</dbReference>
<evidence type="ECO:0000256" key="2">
    <source>
        <dbReference type="ARBA" id="ARBA00022723"/>
    </source>
</evidence>
<dbReference type="InterPro" id="IPR001365">
    <property type="entry name" value="A_deaminase_dom"/>
</dbReference>
<evidence type="ECO:0000259" key="4">
    <source>
        <dbReference type="Pfam" id="PF00962"/>
    </source>
</evidence>
<gene>
    <name evidence="5" type="ORF">H5P27_05190</name>
</gene>
<dbReference type="GO" id="GO:0046872">
    <property type="term" value="F:metal ion binding"/>
    <property type="evidence" value="ECO:0007669"/>
    <property type="project" value="UniProtKB-KW"/>
</dbReference>
<dbReference type="InterPro" id="IPR032466">
    <property type="entry name" value="Metal_Hydrolase"/>
</dbReference>